<name>A0A9D1GLH3_9BACT</name>
<gene>
    <name evidence="1" type="ORF">IAC35_00670</name>
</gene>
<accession>A0A9D1GLH3</accession>
<dbReference type="AlphaFoldDB" id="A0A9D1GLH3"/>
<protein>
    <submittedName>
        <fullName evidence="1">Uncharacterized protein</fullName>
    </submittedName>
</protein>
<comment type="caution">
    <text evidence="1">The sequence shown here is derived from an EMBL/GenBank/DDBJ whole genome shotgun (WGS) entry which is preliminary data.</text>
</comment>
<dbReference type="Gene3D" id="3.40.30.10">
    <property type="entry name" value="Glutaredoxin"/>
    <property type="match status" value="1"/>
</dbReference>
<reference evidence="1" key="1">
    <citation type="submission" date="2020-10" db="EMBL/GenBank/DDBJ databases">
        <authorList>
            <person name="Gilroy R."/>
        </authorList>
    </citation>
    <scope>NUCLEOTIDE SEQUENCE</scope>
    <source>
        <strain evidence="1">ChiHecec2B26-709</strain>
    </source>
</reference>
<dbReference type="InterPro" id="IPR036249">
    <property type="entry name" value="Thioredoxin-like_sf"/>
</dbReference>
<dbReference type="EMBL" id="DVLC01000012">
    <property type="protein sequence ID" value="HIT46351.1"/>
    <property type="molecule type" value="Genomic_DNA"/>
</dbReference>
<evidence type="ECO:0000313" key="1">
    <source>
        <dbReference type="EMBL" id="HIT46351.1"/>
    </source>
</evidence>
<dbReference type="Proteomes" id="UP000886881">
    <property type="component" value="Unassembled WGS sequence"/>
</dbReference>
<proteinExistence type="predicted"/>
<reference evidence="1" key="2">
    <citation type="journal article" date="2021" name="PeerJ">
        <title>Extensive microbial diversity within the chicken gut microbiome revealed by metagenomics and culture.</title>
        <authorList>
            <person name="Gilroy R."/>
            <person name="Ravi A."/>
            <person name="Getino M."/>
            <person name="Pursley I."/>
            <person name="Horton D.L."/>
            <person name="Alikhan N.F."/>
            <person name="Baker D."/>
            <person name="Gharbi K."/>
            <person name="Hall N."/>
            <person name="Watson M."/>
            <person name="Adriaenssens E.M."/>
            <person name="Foster-Nyarko E."/>
            <person name="Jarju S."/>
            <person name="Secka A."/>
            <person name="Antonio M."/>
            <person name="Oren A."/>
            <person name="Chaudhuri R.R."/>
            <person name="La Ragione R."/>
            <person name="Hildebrand F."/>
            <person name="Pallen M.J."/>
        </authorList>
    </citation>
    <scope>NUCLEOTIDE SEQUENCE</scope>
    <source>
        <strain evidence="1">ChiHecec2B26-709</strain>
    </source>
</reference>
<dbReference type="SUPFAM" id="SSF52833">
    <property type="entry name" value="Thioredoxin-like"/>
    <property type="match status" value="1"/>
</dbReference>
<sequence length="189" mass="21097">MTKSISVLSAVLLQLVLLCGCNEMATKRIIAKMTLSEVVIPQSFELLNEEFIADSSWLDLKGKYKLVISIPQNQCSSCRISAHQMIDSLLVYSSDILAPMVILAGIDENSLAIANATIERYKLEYPIYLDASGELLNLNPVIPRDEKYHSFLLGPDNRIILVGDPSTDYNVMKLYQRVLADISIQFKPS</sequence>
<organism evidence="1 2">
    <name type="scientific">Candidatus Cryptobacteroides merdipullorum</name>
    <dbReference type="NCBI Taxonomy" id="2840771"/>
    <lineage>
        <taxon>Bacteria</taxon>
        <taxon>Pseudomonadati</taxon>
        <taxon>Bacteroidota</taxon>
        <taxon>Bacteroidia</taxon>
        <taxon>Bacteroidales</taxon>
        <taxon>Candidatus Cryptobacteroides</taxon>
    </lineage>
</organism>
<evidence type="ECO:0000313" key="2">
    <source>
        <dbReference type="Proteomes" id="UP000886881"/>
    </source>
</evidence>
<dbReference type="PROSITE" id="PS51257">
    <property type="entry name" value="PROKAR_LIPOPROTEIN"/>
    <property type="match status" value="1"/>
</dbReference>